<dbReference type="EMBL" id="JAYWIO010000001">
    <property type="protein sequence ID" value="KAK7290696.1"/>
    <property type="molecule type" value="Genomic_DNA"/>
</dbReference>
<feature type="region of interest" description="Disordered" evidence="1">
    <location>
        <begin position="117"/>
        <end position="136"/>
    </location>
</feature>
<keyword evidence="3" id="KW-1185">Reference proteome</keyword>
<evidence type="ECO:0000313" key="3">
    <source>
        <dbReference type="Proteomes" id="UP001372338"/>
    </source>
</evidence>
<sequence length="136" mass="15811">MSQRCTALPDEVWLAAFCVVRDMTIVTLSVHWRLKDGNRRWTVEGGAREGGDRDSGTEAMDQIKEIRFRWRTKRPSAIETLCNKSLLPRVYNPCCYYTYFQPNAMIRYSVQPQSRSLRQEQLPISNGRKDELIPSP</sequence>
<accession>A0AAN9J2Y7</accession>
<comment type="caution">
    <text evidence="2">The sequence shown here is derived from an EMBL/GenBank/DDBJ whole genome shotgun (WGS) entry which is preliminary data.</text>
</comment>
<proteinExistence type="predicted"/>
<evidence type="ECO:0000313" key="2">
    <source>
        <dbReference type="EMBL" id="KAK7290696.1"/>
    </source>
</evidence>
<evidence type="ECO:0000256" key="1">
    <source>
        <dbReference type="SAM" id="MobiDB-lite"/>
    </source>
</evidence>
<dbReference type="AlphaFoldDB" id="A0AAN9J2Y7"/>
<organism evidence="2 3">
    <name type="scientific">Crotalaria pallida</name>
    <name type="common">Smooth rattlebox</name>
    <name type="synonym">Crotalaria striata</name>
    <dbReference type="NCBI Taxonomy" id="3830"/>
    <lineage>
        <taxon>Eukaryota</taxon>
        <taxon>Viridiplantae</taxon>
        <taxon>Streptophyta</taxon>
        <taxon>Embryophyta</taxon>
        <taxon>Tracheophyta</taxon>
        <taxon>Spermatophyta</taxon>
        <taxon>Magnoliopsida</taxon>
        <taxon>eudicotyledons</taxon>
        <taxon>Gunneridae</taxon>
        <taxon>Pentapetalae</taxon>
        <taxon>rosids</taxon>
        <taxon>fabids</taxon>
        <taxon>Fabales</taxon>
        <taxon>Fabaceae</taxon>
        <taxon>Papilionoideae</taxon>
        <taxon>50 kb inversion clade</taxon>
        <taxon>genistoids sensu lato</taxon>
        <taxon>core genistoids</taxon>
        <taxon>Crotalarieae</taxon>
        <taxon>Crotalaria</taxon>
    </lineage>
</organism>
<protein>
    <submittedName>
        <fullName evidence="2">Uncharacterized protein</fullName>
    </submittedName>
</protein>
<reference evidence="2 3" key="1">
    <citation type="submission" date="2024-01" db="EMBL/GenBank/DDBJ databases">
        <title>The genomes of 5 underutilized Papilionoideae crops provide insights into root nodulation and disease resistanc.</title>
        <authorList>
            <person name="Yuan L."/>
        </authorList>
    </citation>
    <scope>NUCLEOTIDE SEQUENCE [LARGE SCALE GENOMIC DNA]</scope>
    <source>
        <strain evidence="2">ZHUSHIDOU_FW_LH</strain>
        <tissue evidence="2">Leaf</tissue>
    </source>
</reference>
<dbReference type="Proteomes" id="UP001372338">
    <property type="component" value="Unassembled WGS sequence"/>
</dbReference>
<name>A0AAN9J2Y7_CROPI</name>
<feature type="compositionally biased region" description="Basic and acidic residues" evidence="1">
    <location>
        <begin position="127"/>
        <end position="136"/>
    </location>
</feature>
<gene>
    <name evidence="2" type="ORF">RIF29_05298</name>
</gene>